<reference evidence="3 4" key="1">
    <citation type="submission" date="2024-04" db="EMBL/GenBank/DDBJ databases">
        <title>Phyllosticta paracitricarpa is synonymous to the EU quarantine fungus P. citricarpa based on phylogenomic analyses.</title>
        <authorList>
            <consortium name="Lawrence Berkeley National Laboratory"/>
            <person name="Van ingen-buijs V.A."/>
            <person name="Van westerhoven A.C."/>
            <person name="Haridas S."/>
            <person name="Skiadas P."/>
            <person name="Martin F."/>
            <person name="Groenewald J.Z."/>
            <person name="Crous P.W."/>
            <person name="Seidl M.F."/>
        </authorList>
    </citation>
    <scope>NUCLEOTIDE SEQUENCE [LARGE SCALE GENOMIC DNA]</scope>
    <source>
        <strain evidence="3 4">CPC 17464</strain>
    </source>
</reference>
<feature type="transmembrane region" description="Helical" evidence="2">
    <location>
        <begin position="405"/>
        <end position="428"/>
    </location>
</feature>
<feature type="transmembrane region" description="Helical" evidence="2">
    <location>
        <begin position="435"/>
        <end position="453"/>
    </location>
</feature>
<dbReference type="RefSeq" id="XP_066659832.1">
    <property type="nucleotide sequence ID" value="XM_066794975.1"/>
</dbReference>
<protein>
    <submittedName>
        <fullName evidence="3">Uncharacterized protein</fullName>
    </submittedName>
</protein>
<gene>
    <name evidence="3" type="ORF">J3D65DRAFT_27235</name>
</gene>
<name>A0ABR1M9P4_9PEZI</name>
<organism evidence="3 4">
    <name type="scientific">Phyllosticta citribraziliensis</name>
    <dbReference type="NCBI Taxonomy" id="989973"/>
    <lineage>
        <taxon>Eukaryota</taxon>
        <taxon>Fungi</taxon>
        <taxon>Dikarya</taxon>
        <taxon>Ascomycota</taxon>
        <taxon>Pezizomycotina</taxon>
        <taxon>Dothideomycetes</taxon>
        <taxon>Dothideomycetes incertae sedis</taxon>
        <taxon>Botryosphaeriales</taxon>
        <taxon>Phyllostictaceae</taxon>
        <taxon>Phyllosticta</taxon>
    </lineage>
</organism>
<keyword evidence="2" id="KW-1133">Transmembrane helix</keyword>
<keyword evidence="2" id="KW-0812">Transmembrane</keyword>
<keyword evidence="2" id="KW-0472">Membrane</keyword>
<feature type="transmembrane region" description="Helical" evidence="2">
    <location>
        <begin position="372"/>
        <end position="393"/>
    </location>
</feature>
<keyword evidence="4" id="KW-1185">Reference proteome</keyword>
<evidence type="ECO:0000313" key="3">
    <source>
        <dbReference type="EMBL" id="KAK7544597.1"/>
    </source>
</evidence>
<evidence type="ECO:0000256" key="2">
    <source>
        <dbReference type="SAM" id="Phobius"/>
    </source>
</evidence>
<dbReference type="GeneID" id="92027881"/>
<dbReference type="EMBL" id="JBBPEH010000001">
    <property type="protein sequence ID" value="KAK7544597.1"/>
    <property type="molecule type" value="Genomic_DNA"/>
</dbReference>
<evidence type="ECO:0000256" key="1">
    <source>
        <dbReference type="SAM" id="MobiDB-lite"/>
    </source>
</evidence>
<feature type="region of interest" description="Disordered" evidence="1">
    <location>
        <begin position="92"/>
        <end position="111"/>
    </location>
</feature>
<dbReference type="Proteomes" id="UP001360953">
    <property type="component" value="Unassembled WGS sequence"/>
</dbReference>
<accession>A0ABR1M9P4</accession>
<sequence length="462" mass="53329">MPERLLSSIQTPGWRKFSVPNEYLGKLQRQQRVISSREMLEIPEISSPGDLQRHLMQPSTWTPSPAYDPVLYRDSCPLLLLTGVHASTCRQMPTNRTPKIESSGSTFDRKPGPLNYRHQLFSFVVDFFTMTGKTTMTHRSQEMELRDLEVGESQFPSAYGDDASDQHNLLQRTNEKKAEYARVYSKEYARRFGEASFRARNANPPLFIPNLTGMRQRCLEHLSSELRTLESRMEPKRIQDPEDVARAMDLMRDFDVIVESEARRLKLEDPEYSGLRGLNVIHLEMEQLGEGLKKSGTWVMLSKDFERSGRDVIEPCETLSEYQKDRIRDRFAGLNYKAWTNRSKSTIERRPWTLKYESNGQISRSYKWTRGWLVILIVAVVSLICFYGVGIIATNSTFSPTFQRYFFWIAIFWSLISSSLLSWIIALFGGHKRDVVAALLSGVSIWLVVIQIGQTRLLQQKS</sequence>
<proteinExistence type="predicted"/>
<feature type="compositionally biased region" description="Polar residues" evidence="1">
    <location>
        <begin position="92"/>
        <end position="106"/>
    </location>
</feature>
<comment type="caution">
    <text evidence="3">The sequence shown here is derived from an EMBL/GenBank/DDBJ whole genome shotgun (WGS) entry which is preliminary data.</text>
</comment>
<evidence type="ECO:0000313" key="4">
    <source>
        <dbReference type="Proteomes" id="UP001360953"/>
    </source>
</evidence>